<reference evidence="1" key="1">
    <citation type="journal article" date="2015" name="Nature">
        <title>Complex archaea that bridge the gap between prokaryotes and eukaryotes.</title>
        <authorList>
            <person name="Spang A."/>
            <person name="Saw J.H."/>
            <person name="Jorgensen S.L."/>
            <person name="Zaremba-Niedzwiedzka K."/>
            <person name="Martijn J."/>
            <person name="Lind A.E."/>
            <person name="van Eijk R."/>
            <person name="Schleper C."/>
            <person name="Guy L."/>
            <person name="Ettema T.J."/>
        </authorList>
    </citation>
    <scope>NUCLEOTIDE SEQUENCE</scope>
</reference>
<name>A0A0F9M000_9ZZZZ</name>
<accession>A0A0F9M000</accession>
<proteinExistence type="predicted"/>
<organism evidence="1">
    <name type="scientific">marine sediment metagenome</name>
    <dbReference type="NCBI Taxonomy" id="412755"/>
    <lineage>
        <taxon>unclassified sequences</taxon>
        <taxon>metagenomes</taxon>
        <taxon>ecological metagenomes</taxon>
    </lineage>
</organism>
<dbReference type="EMBL" id="LAZR01011260">
    <property type="protein sequence ID" value="KKM62602.1"/>
    <property type="molecule type" value="Genomic_DNA"/>
</dbReference>
<dbReference type="AlphaFoldDB" id="A0A0F9M000"/>
<evidence type="ECO:0000313" key="1">
    <source>
        <dbReference type="EMBL" id="KKM62602.1"/>
    </source>
</evidence>
<gene>
    <name evidence="1" type="ORF">LCGC14_1520010</name>
</gene>
<sequence length="51" mass="5917">MARRKTVTNAVKAAARRNIRKAQVTRIRIREPRSLGRMARHKASGSTFRRK</sequence>
<comment type="caution">
    <text evidence="1">The sequence shown here is derived from an EMBL/GenBank/DDBJ whole genome shotgun (WGS) entry which is preliminary data.</text>
</comment>
<protein>
    <submittedName>
        <fullName evidence="1">Uncharacterized protein</fullName>
    </submittedName>
</protein>